<evidence type="ECO:0000313" key="7">
    <source>
        <dbReference type="Proteomes" id="UP001235269"/>
    </source>
</evidence>
<dbReference type="InterPro" id="IPR018485">
    <property type="entry name" value="FGGY_C"/>
</dbReference>
<proteinExistence type="inferred from homology"/>
<feature type="domain" description="Carbohydrate kinase FGGY C-terminal" evidence="5">
    <location>
        <begin position="260"/>
        <end position="419"/>
    </location>
</feature>
<keyword evidence="3 6" id="KW-0418">Kinase</keyword>
<keyword evidence="2" id="KW-0808">Transferase</keyword>
<accession>A0ABU0IIA5</accession>
<evidence type="ECO:0000256" key="1">
    <source>
        <dbReference type="ARBA" id="ARBA00009156"/>
    </source>
</evidence>
<dbReference type="Pfam" id="PF02782">
    <property type="entry name" value="FGGY_C"/>
    <property type="match status" value="1"/>
</dbReference>
<evidence type="ECO:0000313" key="6">
    <source>
        <dbReference type="EMBL" id="MDQ0457916.1"/>
    </source>
</evidence>
<gene>
    <name evidence="6" type="ORF">QO005_004274</name>
</gene>
<dbReference type="CDD" id="cd07783">
    <property type="entry name" value="ASKHA_NBD_FGGY_SePSK_AtXK1-like"/>
    <property type="match status" value="1"/>
</dbReference>
<dbReference type="EMBL" id="JAUSWH010000019">
    <property type="protein sequence ID" value="MDQ0457916.1"/>
    <property type="molecule type" value="Genomic_DNA"/>
</dbReference>
<dbReference type="SUPFAM" id="SSF53067">
    <property type="entry name" value="Actin-like ATPase domain"/>
    <property type="match status" value="2"/>
</dbReference>
<dbReference type="Proteomes" id="UP001235269">
    <property type="component" value="Unassembled WGS sequence"/>
</dbReference>
<organism evidence="6 7">
    <name type="scientific">Rhizobium paknamense</name>
    <dbReference type="NCBI Taxonomy" id="1206817"/>
    <lineage>
        <taxon>Bacteria</taxon>
        <taxon>Pseudomonadati</taxon>
        <taxon>Pseudomonadota</taxon>
        <taxon>Alphaproteobacteria</taxon>
        <taxon>Hyphomicrobiales</taxon>
        <taxon>Rhizobiaceae</taxon>
        <taxon>Rhizobium/Agrobacterium group</taxon>
        <taxon>Rhizobium</taxon>
    </lineage>
</organism>
<dbReference type="PANTHER" id="PTHR10196">
    <property type="entry name" value="SUGAR KINASE"/>
    <property type="match status" value="1"/>
</dbReference>
<feature type="domain" description="Carbohydrate kinase FGGY N-terminal" evidence="4">
    <location>
        <begin position="9"/>
        <end position="102"/>
    </location>
</feature>
<dbReference type="PANTHER" id="PTHR10196:SF80">
    <property type="entry name" value="D-RIBULOSE KINASE"/>
    <property type="match status" value="1"/>
</dbReference>
<dbReference type="InterPro" id="IPR043129">
    <property type="entry name" value="ATPase_NBD"/>
</dbReference>
<keyword evidence="7" id="KW-1185">Reference proteome</keyword>
<dbReference type="Pfam" id="PF00370">
    <property type="entry name" value="FGGY_N"/>
    <property type="match status" value="2"/>
</dbReference>
<sequence length="428" mass="45022">MTGVSSDLVIGLDMGTSGARAVAMNPDGVVLATGARRLADVSEDHRSPEAWWTVIGSALRQVLDQVDRERVRALAIDGTSGTILAVDASGTVLTTPMMYNDPVKDEAILYRIAAHAPPDSAAHGATSGLAKALVLQVLPDVAHILHQADWLAGRFSGRFDLTDENNALKTGYDPVARQWPDWMEKTGLHRHLLPKVLAAGEPMGVISAEVGRVFGLPEDVLVIAGTTDGCASFLATGASHLGDGVTALGSTLTVKMLCDRPLFAPEYGIYSHRIGNMWLAGGASNSGGAVLAAHFTAEQMAALSARIDPAQESGLDFYPLSKPGERFPLNDPSLQPRMTPRPERDEDFLHALLEGIANIEKLAYGRLEALGAPPLAGLYSVGGGAQNRVWSAIRQNKLQVPFLSACSEEAAAGTARLALKGAGLGGLS</sequence>
<dbReference type="RefSeq" id="WP_307160014.1">
    <property type="nucleotide sequence ID" value="NZ_JAUSWH010000019.1"/>
</dbReference>
<dbReference type="InterPro" id="IPR018484">
    <property type="entry name" value="FGGY_N"/>
</dbReference>
<evidence type="ECO:0000259" key="5">
    <source>
        <dbReference type="Pfam" id="PF02782"/>
    </source>
</evidence>
<evidence type="ECO:0000259" key="4">
    <source>
        <dbReference type="Pfam" id="PF00370"/>
    </source>
</evidence>
<dbReference type="Gene3D" id="3.30.420.40">
    <property type="match status" value="2"/>
</dbReference>
<comment type="caution">
    <text evidence="6">The sequence shown here is derived from an EMBL/GenBank/DDBJ whole genome shotgun (WGS) entry which is preliminary data.</text>
</comment>
<evidence type="ECO:0000256" key="3">
    <source>
        <dbReference type="ARBA" id="ARBA00022777"/>
    </source>
</evidence>
<dbReference type="GO" id="GO:0016301">
    <property type="term" value="F:kinase activity"/>
    <property type="evidence" value="ECO:0007669"/>
    <property type="project" value="UniProtKB-KW"/>
</dbReference>
<name>A0ABU0IIA5_9HYPH</name>
<feature type="domain" description="Carbohydrate kinase FGGY N-terminal" evidence="4">
    <location>
        <begin position="141"/>
        <end position="233"/>
    </location>
</feature>
<protein>
    <submittedName>
        <fullName evidence="6">Sugar (Pentulose or hexulose) kinase</fullName>
    </submittedName>
</protein>
<evidence type="ECO:0000256" key="2">
    <source>
        <dbReference type="ARBA" id="ARBA00022679"/>
    </source>
</evidence>
<reference evidence="6 7" key="1">
    <citation type="submission" date="2023-07" db="EMBL/GenBank/DDBJ databases">
        <title>Genomic Encyclopedia of Type Strains, Phase IV (KMG-IV): sequencing the most valuable type-strain genomes for metagenomic binning, comparative biology and taxonomic classification.</title>
        <authorList>
            <person name="Goeker M."/>
        </authorList>
    </citation>
    <scope>NUCLEOTIDE SEQUENCE [LARGE SCALE GENOMIC DNA]</scope>
    <source>
        <strain evidence="6 7">DSM 100301</strain>
    </source>
</reference>
<comment type="similarity">
    <text evidence="1">Belongs to the FGGY kinase family.</text>
</comment>